<dbReference type="AlphaFoldDB" id="A0A5B7HCZ6"/>
<sequence length="155" mass="17296">MNVHEHCELAAKTPHRLPETCCGHERSPHSPCRAGHERLLTSLLSRHSPPPDTLPFESKQPRRGAPSRLLLHTTTTNITTTTAATASPPKRPSGSLRQHSRIPPFARLLPLFPAAFCRPPVSFRLLLPPRTKVHRCLVNNHKLLVNIRVIISLAH</sequence>
<evidence type="ECO:0000313" key="2">
    <source>
        <dbReference type="EMBL" id="MPC68952.1"/>
    </source>
</evidence>
<evidence type="ECO:0000313" key="3">
    <source>
        <dbReference type="Proteomes" id="UP000324222"/>
    </source>
</evidence>
<dbReference type="EMBL" id="VSRR010028666">
    <property type="protein sequence ID" value="MPC68952.1"/>
    <property type="molecule type" value="Genomic_DNA"/>
</dbReference>
<name>A0A5B7HCZ6_PORTR</name>
<dbReference type="Proteomes" id="UP000324222">
    <property type="component" value="Unassembled WGS sequence"/>
</dbReference>
<comment type="caution">
    <text evidence="2">The sequence shown here is derived from an EMBL/GenBank/DDBJ whole genome shotgun (WGS) entry which is preliminary data.</text>
</comment>
<accession>A0A5B7HCZ6</accession>
<proteinExistence type="predicted"/>
<evidence type="ECO:0000256" key="1">
    <source>
        <dbReference type="SAM" id="MobiDB-lite"/>
    </source>
</evidence>
<protein>
    <submittedName>
        <fullName evidence="2">Uncharacterized protein</fullName>
    </submittedName>
</protein>
<keyword evidence="3" id="KW-1185">Reference proteome</keyword>
<organism evidence="2 3">
    <name type="scientific">Portunus trituberculatus</name>
    <name type="common">Swimming crab</name>
    <name type="synonym">Neptunus trituberculatus</name>
    <dbReference type="NCBI Taxonomy" id="210409"/>
    <lineage>
        <taxon>Eukaryota</taxon>
        <taxon>Metazoa</taxon>
        <taxon>Ecdysozoa</taxon>
        <taxon>Arthropoda</taxon>
        <taxon>Crustacea</taxon>
        <taxon>Multicrustacea</taxon>
        <taxon>Malacostraca</taxon>
        <taxon>Eumalacostraca</taxon>
        <taxon>Eucarida</taxon>
        <taxon>Decapoda</taxon>
        <taxon>Pleocyemata</taxon>
        <taxon>Brachyura</taxon>
        <taxon>Eubrachyura</taxon>
        <taxon>Portunoidea</taxon>
        <taxon>Portunidae</taxon>
        <taxon>Portuninae</taxon>
        <taxon>Portunus</taxon>
    </lineage>
</organism>
<feature type="region of interest" description="Disordered" evidence="1">
    <location>
        <begin position="45"/>
        <end position="65"/>
    </location>
</feature>
<feature type="region of interest" description="Disordered" evidence="1">
    <location>
        <begin position="79"/>
        <end position="98"/>
    </location>
</feature>
<gene>
    <name evidence="2" type="ORF">E2C01_063165</name>
</gene>
<reference evidence="2 3" key="1">
    <citation type="submission" date="2019-05" db="EMBL/GenBank/DDBJ databases">
        <title>Another draft genome of Portunus trituberculatus and its Hox gene families provides insights of decapod evolution.</title>
        <authorList>
            <person name="Jeong J.-H."/>
            <person name="Song I."/>
            <person name="Kim S."/>
            <person name="Choi T."/>
            <person name="Kim D."/>
            <person name="Ryu S."/>
            <person name="Kim W."/>
        </authorList>
    </citation>
    <scope>NUCLEOTIDE SEQUENCE [LARGE SCALE GENOMIC DNA]</scope>
    <source>
        <tissue evidence="2">Muscle</tissue>
    </source>
</reference>